<name>A0A835LED7_9MAGN</name>
<evidence type="ECO:0000313" key="1">
    <source>
        <dbReference type="EMBL" id="KAF9588744.1"/>
    </source>
</evidence>
<comment type="caution">
    <text evidence="1">The sequence shown here is derived from an EMBL/GenBank/DDBJ whole genome shotgun (WGS) entry which is preliminary data.</text>
</comment>
<gene>
    <name evidence="1" type="ORF">IFM89_015181</name>
</gene>
<dbReference type="AlphaFoldDB" id="A0A835LED7"/>
<dbReference type="Proteomes" id="UP000631114">
    <property type="component" value="Unassembled WGS sequence"/>
</dbReference>
<dbReference type="PANTHER" id="PTHR37611">
    <property type="entry name" value="VIRUS-SPECIFIC-SIGNALING-PATHWAY REGULATED PROTEIN-RELATED"/>
    <property type="match status" value="1"/>
</dbReference>
<organism evidence="1 2">
    <name type="scientific">Coptis chinensis</name>
    <dbReference type="NCBI Taxonomy" id="261450"/>
    <lineage>
        <taxon>Eukaryota</taxon>
        <taxon>Viridiplantae</taxon>
        <taxon>Streptophyta</taxon>
        <taxon>Embryophyta</taxon>
        <taxon>Tracheophyta</taxon>
        <taxon>Spermatophyta</taxon>
        <taxon>Magnoliopsida</taxon>
        <taxon>Ranunculales</taxon>
        <taxon>Ranunculaceae</taxon>
        <taxon>Coptidoideae</taxon>
        <taxon>Coptis</taxon>
    </lineage>
</organism>
<reference evidence="1 2" key="1">
    <citation type="submission" date="2020-10" db="EMBL/GenBank/DDBJ databases">
        <title>The Coptis chinensis genome and diversification of protoberbering-type alkaloids.</title>
        <authorList>
            <person name="Wang B."/>
            <person name="Shu S."/>
            <person name="Song C."/>
            <person name="Liu Y."/>
        </authorList>
    </citation>
    <scope>NUCLEOTIDE SEQUENCE [LARGE SCALE GENOMIC DNA]</scope>
    <source>
        <strain evidence="1">HL-2020</strain>
        <tissue evidence="1">Leaf</tissue>
    </source>
</reference>
<accession>A0A835LED7</accession>
<proteinExistence type="predicted"/>
<dbReference type="PANTHER" id="PTHR37611:SF4">
    <property type="entry name" value="OS06G0538400 PROTEIN"/>
    <property type="match status" value="1"/>
</dbReference>
<keyword evidence="2" id="KW-1185">Reference proteome</keyword>
<protein>
    <submittedName>
        <fullName evidence="1">Uncharacterized protein</fullName>
    </submittedName>
</protein>
<dbReference type="OrthoDB" id="691231at2759"/>
<dbReference type="EMBL" id="JADFTS010000009">
    <property type="protein sequence ID" value="KAF9588744.1"/>
    <property type="molecule type" value="Genomic_DNA"/>
</dbReference>
<sequence>MSSENLNSFPQYNLEFEGMEISELDGELMMALLEESHIEEAEDERLGSVIRSLEAEINQPKGIHESFEYPIADFHSSFDWIDIEMASTSNDDDIGKWYTYSIENDILDMTEFGDNNDMALLSQTFGNIEDYSQLYYGDEHVFGSLWQGTYDPAM</sequence>
<evidence type="ECO:0000313" key="2">
    <source>
        <dbReference type="Proteomes" id="UP000631114"/>
    </source>
</evidence>